<keyword evidence="1" id="KW-0472">Membrane</keyword>
<dbReference type="RefSeq" id="WP_056960560.1">
    <property type="nucleotide sequence ID" value="NZ_AZFQ01000034.1"/>
</dbReference>
<feature type="transmembrane region" description="Helical" evidence="1">
    <location>
        <begin position="7"/>
        <end position="29"/>
    </location>
</feature>
<sequence>MNRKQRLFFTAEMCLGMGTIMGLTGNLMATGFTSNALTSFWIWWGPTVLFAFIYNVCIASKITNFLITHATKSMISQVKIERRSARIRSCSMIIVMCLSMSSFGMLIGGGISHISMGSLLTVWARSLFLAYLIRGIVVKPLAEKGLQLLKV</sequence>
<evidence type="ECO:0000256" key="1">
    <source>
        <dbReference type="SAM" id="Phobius"/>
    </source>
</evidence>
<protein>
    <recommendedName>
        <fullName evidence="4">DUF2798 domain-containing protein</fullName>
    </recommendedName>
</protein>
<feature type="transmembrane region" description="Helical" evidence="1">
    <location>
        <begin position="41"/>
        <end position="67"/>
    </location>
</feature>
<reference evidence="2 3" key="1">
    <citation type="journal article" date="2015" name="Genome Announc.">
        <title>Expanding the biotechnology potential of lactobacilli through comparative genomics of 213 strains and associated genera.</title>
        <authorList>
            <person name="Sun Z."/>
            <person name="Harris H.M."/>
            <person name="McCann A."/>
            <person name="Guo C."/>
            <person name="Argimon S."/>
            <person name="Zhang W."/>
            <person name="Yang X."/>
            <person name="Jeffery I.B."/>
            <person name="Cooney J.C."/>
            <person name="Kagawa T.F."/>
            <person name="Liu W."/>
            <person name="Song Y."/>
            <person name="Salvetti E."/>
            <person name="Wrobel A."/>
            <person name="Rasinkangas P."/>
            <person name="Parkhill J."/>
            <person name="Rea M.C."/>
            <person name="O'Sullivan O."/>
            <person name="Ritari J."/>
            <person name="Douillard F.P."/>
            <person name="Paul Ross R."/>
            <person name="Yang R."/>
            <person name="Briner A.E."/>
            <person name="Felis G.E."/>
            <person name="de Vos W.M."/>
            <person name="Barrangou R."/>
            <person name="Klaenhammer T.R."/>
            <person name="Caufield P.W."/>
            <person name="Cui Y."/>
            <person name="Zhang H."/>
            <person name="O'Toole P.W."/>
        </authorList>
    </citation>
    <scope>NUCLEOTIDE SEQUENCE [LARGE SCALE GENOMIC DNA]</scope>
    <source>
        <strain evidence="2 3">DSM 16230</strain>
    </source>
</reference>
<comment type="caution">
    <text evidence="2">The sequence shown here is derived from an EMBL/GenBank/DDBJ whole genome shotgun (WGS) entry which is preliminary data.</text>
</comment>
<keyword evidence="1" id="KW-1133">Transmembrane helix</keyword>
<keyword evidence="1" id="KW-0812">Transmembrane</keyword>
<dbReference type="Proteomes" id="UP000051166">
    <property type="component" value="Unassembled WGS sequence"/>
</dbReference>
<organism evidence="2 3">
    <name type="scientific">Liquorilactobacillus satsumensis DSM 16230 = JCM 12392</name>
    <dbReference type="NCBI Taxonomy" id="1423801"/>
    <lineage>
        <taxon>Bacteria</taxon>
        <taxon>Bacillati</taxon>
        <taxon>Bacillota</taxon>
        <taxon>Bacilli</taxon>
        <taxon>Lactobacillales</taxon>
        <taxon>Lactobacillaceae</taxon>
        <taxon>Liquorilactobacillus</taxon>
    </lineage>
</organism>
<evidence type="ECO:0000313" key="3">
    <source>
        <dbReference type="Proteomes" id="UP000051166"/>
    </source>
</evidence>
<dbReference type="EMBL" id="AZFQ01000034">
    <property type="protein sequence ID" value="KRL99088.1"/>
    <property type="molecule type" value="Genomic_DNA"/>
</dbReference>
<gene>
    <name evidence="2" type="ORF">FD50_GL000365</name>
</gene>
<name>A0A0R1V0F8_9LACO</name>
<dbReference type="AlphaFoldDB" id="A0A0R1V0F8"/>
<evidence type="ECO:0008006" key="4">
    <source>
        <dbReference type="Google" id="ProtNLM"/>
    </source>
</evidence>
<feature type="transmembrane region" description="Helical" evidence="1">
    <location>
        <begin position="87"/>
        <end position="108"/>
    </location>
</feature>
<accession>A0A0R1V0F8</accession>
<dbReference type="GeneID" id="98307809"/>
<proteinExistence type="predicted"/>
<dbReference type="OrthoDB" id="2327518at2"/>
<feature type="transmembrane region" description="Helical" evidence="1">
    <location>
        <begin position="114"/>
        <end position="133"/>
    </location>
</feature>
<keyword evidence="3" id="KW-1185">Reference proteome</keyword>
<evidence type="ECO:0000313" key="2">
    <source>
        <dbReference type="EMBL" id="KRL99088.1"/>
    </source>
</evidence>
<dbReference type="PATRIC" id="fig|1423801.4.peg.372"/>